<evidence type="ECO:0000313" key="2">
    <source>
        <dbReference type="Proteomes" id="UP000805649"/>
    </source>
</evidence>
<evidence type="ECO:0000313" key="1">
    <source>
        <dbReference type="EMBL" id="KAL0929772.1"/>
    </source>
</evidence>
<proteinExistence type="predicted"/>
<name>A0ACC3YDA9_COLTU</name>
<organism evidence="1 2">
    <name type="scientific">Colletotrichum truncatum</name>
    <name type="common">Anthracnose fungus</name>
    <name type="synonym">Colletotrichum capsici</name>
    <dbReference type="NCBI Taxonomy" id="5467"/>
    <lineage>
        <taxon>Eukaryota</taxon>
        <taxon>Fungi</taxon>
        <taxon>Dikarya</taxon>
        <taxon>Ascomycota</taxon>
        <taxon>Pezizomycotina</taxon>
        <taxon>Sordariomycetes</taxon>
        <taxon>Hypocreomycetidae</taxon>
        <taxon>Glomerellales</taxon>
        <taxon>Glomerellaceae</taxon>
        <taxon>Colletotrichum</taxon>
        <taxon>Colletotrichum truncatum species complex</taxon>
    </lineage>
</organism>
<accession>A0ACC3YDA9</accession>
<dbReference type="EMBL" id="VUJX02000014">
    <property type="protein sequence ID" value="KAL0929772.1"/>
    <property type="molecule type" value="Genomic_DNA"/>
</dbReference>
<reference evidence="1 2" key="1">
    <citation type="journal article" date="2020" name="Phytopathology">
        <title>Genome Sequence Resources of Colletotrichum truncatum, C. plurivorum, C. musicola, and C. sojae: Four Species Pathogenic to Soybean (Glycine max).</title>
        <authorList>
            <person name="Rogerio F."/>
            <person name="Boufleur T.R."/>
            <person name="Ciampi-Guillardi M."/>
            <person name="Sukno S.A."/>
            <person name="Thon M.R."/>
            <person name="Massola Junior N.S."/>
            <person name="Baroncelli R."/>
        </authorList>
    </citation>
    <scope>NUCLEOTIDE SEQUENCE [LARGE SCALE GENOMIC DNA]</scope>
    <source>
        <strain evidence="1 2">CMES1059</strain>
    </source>
</reference>
<dbReference type="Proteomes" id="UP000805649">
    <property type="component" value="Unassembled WGS sequence"/>
</dbReference>
<sequence length="123" mass="13742">MNDFFRSILEVNQGAGARMVEASIAALRRTSVANNDLPARLGDVLGFFSAVPRPSSSSAVWGATSDDLRLRRVKNRLSASVLYNYLWTWRSYFGREETRIDSSDATSFRGGSEGMLYYLSFGR</sequence>
<protein>
    <submittedName>
        <fullName evidence="1">Zn 2cys6 transcriptional activator</fullName>
    </submittedName>
</protein>
<comment type="caution">
    <text evidence="1">The sequence shown here is derived from an EMBL/GenBank/DDBJ whole genome shotgun (WGS) entry which is preliminary data.</text>
</comment>
<gene>
    <name evidence="1" type="ORF">CTRU02_215202</name>
</gene>
<keyword evidence="2" id="KW-1185">Reference proteome</keyword>